<dbReference type="InParanoid" id="F5YDR0"/>
<dbReference type="Proteomes" id="UP000009222">
    <property type="component" value="Chromosome"/>
</dbReference>
<gene>
    <name evidence="1" type="ordered locus">TREAZ_2704</name>
</gene>
<evidence type="ECO:0000313" key="2">
    <source>
        <dbReference type="Proteomes" id="UP000009222"/>
    </source>
</evidence>
<evidence type="ECO:0008006" key="3">
    <source>
        <dbReference type="Google" id="ProtNLM"/>
    </source>
</evidence>
<dbReference type="eggNOG" id="ENOG50333QR">
    <property type="taxonomic scope" value="Bacteria"/>
</dbReference>
<dbReference type="Gene3D" id="3.30.1460.10">
    <property type="match status" value="1"/>
</dbReference>
<dbReference type="InterPro" id="IPR054345">
    <property type="entry name" value="Tir-like"/>
</dbReference>
<reference evidence="2" key="1">
    <citation type="submission" date="2009-12" db="EMBL/GenBank/DDBJ databases">
        <title>Complete sequence of Treponema azotonutricium strain ZAS-9.</title>
        <authorList>
            <person name="Tetu S.G."/>
            <person name="Matson E."/>
            <person name="Ren Q."/>
            <person name="Seshadri R."/>
            <person name="Elbourne L."/>
            <person name="Hassan K.A."/>
            <person name="Durkin A."/>
            <person name="Radune D."/>
            <person name="Mohamoud Y."/>
            <person name="Shay R."/>
            <person name="Jin S."/>
            <person name="Zhang X."/>
            <person name="Lucey K."/>
            <person name="Ballor N.R."/>
            <person name="Ottesen E."/>
            <person name="Rosenthal R."/>
            <person name="Allen A."/>
            <person name="Leadbetter J.R."/>
            <person name="Paulsen I.T."/>
        </authorList>
    </citation>
    <scope>NUCLEOTIDE SEQUENCE [LARGE SCALE GENOMIC DNA]</scope>
    <source>
        <strain evidence="2">ATCC BAA-888 / DSM 13862 / ZAS-9</strain>
    </source>
</reference>
<evidence type="ECO:0000313" key="1">
    <source>
        <dbReference type="EMBL" id="AEF81913.1"/>
    </source>
</evidence>
<dbReference type="AlphaFoldDB" id="F5YDR0"/>
<reference evidence="1 2" key="2">
    <citation type="journal article" date="2011" name="ISME J.">
        <title>RNA-seq reveals cooperative metabolic interactions between two termite-gut spirochete species in co-culture.</title>
        <authorList>
            <person name="Rosenthal A.Z."/>
            <person name="Matson E.G."/>
            <person name="Eldar A."/>
            <person name="Leadbetter J.R."/>
        </authorList>
    </citation>
    <scope>NUCLEOTIDE SEQUENCE [LARGE SCALE GENOMIC DNA]</scope>
    <source>
        <strain evidence="2">ATCC BAA-888 / DSM 13862 / ZAS-9</strain>
    </source>
</reference>
<dbReference type="HOGENOM" id="CLU_151808_1_0_12"/>
<name>F5YDR0_LEAAZ</name>
<dbReference type="EMBL" id="CP001841">
    <property type="protein sequence ID" value="AEF81913.1"/>
    <property type="molecule type" value="Genomic_DNA"/>
</dbReference>
<proteinExistence type="predicted"/>
<organism evidence="1 2">
    <name type="scientific">Leadbettera azotonutricia (strain ATCC BAA-888 / DSM 13862 / ZAS-9)</name>
    <name type="common">Treponema azotonutricium</name>
    <dbReference type="NCBI Taxonomy" id="545695"/>
    <lineage>
        <taxon>Bacteria</taxon>
        <taxon>Pseudomonadati</taxon>
        <taxon>Spirochaetota</taxon>
        <taxon>Spirochaetia</taxon>
        <taxon>Spirochaetales</taxon>
        <taxon>Breznakiellaceae</taxon>
        <taxon>Leadbettera</taxon>
    </lineage>
</organism>
<dbReference type="STRING" id="545695.TREAZ_2704"/>
<dbReference type="Pfam" id="PF22550">
    <property type="entry name" value="CesT_Tir_1"/>
    <property type="match status" value="1"/>
</dbReference>
<sequence>MYTYREVEKNLWLLEDPEHSLEGVAVVYSDPLVIVRIQVMDAPKQNREEFFAKLLELNAKDLIHGAYGLEGSKVVLVDTLEYDTLDFTEFRATLDAFSLALTQHYPILSVYRDK</sequence>
<dbReference type="SUPFAM" id="SSF69635">
    <property type="entry name" value="Type III secretory system chaperone-like"/>
    <property type="match status" value="1"/>
</dbReference>
<keyword evidence="2" id="KW-1185">Reference proteome</keyword>
<protein>
    <recommendedName>
        <fullName evidence="3">YbjN domain-containing protein</fullName>
    </recommendedName>
</protein>
<dbReference type="KEGG" id="taz:TREAZ_2704"/>
<accession>F5YDR0</accession>